<dbReference type="PANTHER" id="PTHR43408">
    <property type="entry name" value="FMN REDUCTASE (NADPH)"/>
    <property type="match status" value="1"/>
</dbReference>
<evidence type="ECO:0000256" key="2">
    <source>
        <dbReference type="ARBA" id="ARBA00022643"/>
    </source>
</evidence>
<feature type="domain" description="NADPH-dependent FMN reductase-like" evidence="4">
    <location>
        <begin position="7"/>
        <end position="155"/>
    </location>
</feature>
<dbReference type="Proteomes" id="UP000292118">
    <property type="component" value="Chromosome"/>
</dbReference>
<dbReference type="AlphaFoldDB" id="A0A4P6FK78"/>
<dbReference type="Gene3D" id="3.40.50.360">
    <property type="match status" value="1"/>
</dbReference>
<evidence type="ECO:0000256" key="1">
    <source>
        <dbReference type="ARBA" id="ARBA00022630"/>
    </source>
</evidence>
<dbReference type="OrthoDB" id="1643408at2"/>
<sequence>MTTDRTLVVVSAGLSNPSSTRLLADRLTEATVSRLEAAGHTVHVESVELREHAHAVVDAMLTGFPTGNLATALNRLYAADGLIAVTPLFTTTYSGLFKSFVDILDKDALRDLPTLLAATGGTPRHSLALDYSMRPLFTYLHADVLPTAVFAATDDWAGEADRVNPLPERIARAGADLAERVAARTPAPPASEFDATPSFADLLARGGL</sequence>
<gene>
    <name evidence="5" type="ORF">ET471_14130</name>
</gene>
<dbReference type="RefSeq" id="WP_129189334.1">
    <property type="nucleotide sequence ID" value="NZ_CP035493.1"/>
</dbReference>
<organism evidence="5 6">
    <name type="scientific">Xylanimonas protaetiae</name>
    <dbReference type="NCBI Taxonomy" id="2509457"/>
    <lineage>
        <taxon>Bacteria</taxon>
        <taxon>Bacillati</taxon>
        <taxon>Actinomycetota</taxon>
        <taxon>Actinomycetes</taxon>
        <taxon>Micrococcales</taxon>
        <taxon>Promicromonosporaceae</taxon>
        <taxon>Xylanimonas</taxon>
    </lineage>
</organism>
<dbReference type="EMBL" id="CP035493">
    <property type="protein sequence ID" value="QAY71028.1"/>
    <property type="molecule type" value="Genomic_DNA"/>
</dbReference>
<keyword evidence="2" id="KW-0288">FMN</keyword>
<dbReference type="NCBIfam" id="TIGR04037">
    <property type="entry name" value="LLM_duo_CE1759"/>
    <property type="match status" value="1"/>
</dbReference>
<accession>A0A4P6FK78</accession>
<proteinExistence type="predicted"/>
<protein>
    <submittedName>
        <fullName evidence="5">NADPH-dependent FMN reductase</fullName>
    </submittedName>
</protein>
<dbReference type="InterPro" id="IPR005025">
    <property type="entry name" value="FMN_Rdtase-like_dom"/>
</dbReference>
<evidence type="ECO:0000259" key="4">
    <source>
        <dbReference type="Pfam" id="PF03358"/>
    </source>
</evidence>
<dbReference type="InterPro" id="IPR051814">
    <property type="entry name" value="NAD(P)H-dep_FMN_reductase"/>
</dbReference>
<dbReference type="SUPFAM" id="SSF52218">
    <property type="entry name" value="Flavoproteins"/>
    <property type="match status" value="1"/>
</dbReference>
<dbReference type="PANTHER" id="PTHR43408:SF2">
    <property type="entry name" value="FMN REDUCTASE (NADPH)"/>
    <property type="match status" value="1"/>
</dbReference>
<keyword evidence="1" id="KW-0285">Flavoprotein</keyword>
<dbReference type="KEGG" id="xya:ET471_14130"/>
<evidence type="ECO:0000313" key="6">
    <source>
        <dbReference type="Proteomes" id="UP000292118"/>
    </source>
</evidence>
<dbReference type="InterPro" id="IPR029039">
    <property type="entry name" value="Flavoprotein-like_sf"/>
</dbReference>
<dbReference type="InterPro" id="IPR023932">
    <property type="entry name" value="CE1759_FMN_reduct"/>
</dbReference>
<evidence type="ECO:0000313" key="5">
    <source>
        <dbReference type="EMBL" id="QAY71028.1"/>
    </source>
</evidence>
<reference evidence="5 6" key="1">
    <citation type="submission" date="2019-01" db="EMBL/GenBank/DDBJ databases">
        <title>Genome sequencing of strain FW10M-9.</title>
        <authorList>
            <person name="Heo J."/>
            <person name="Kim S.-J."/>
            <person name="Kim J.-S."/>
            <person name="Hong S.-B."/>
            <person name="Kwon S.-W."/>
        </authorList>
    </citation>
    <scope>NUCLEOTIDE SEQUENCE [LARGE SCALE GENOMIC DNA]</scope>
    <source>
        <strain evidence="5 6">FW10M-9</strain>
    </source>
</reference>
<dbReference type="Pfam" id="PF03358">
    <property type="entry name" value="FMN_red"/>
    <property type="match status" value="1"/>
</dbReference>
<dbReference type="GO" id="GO:0016491">
    <property type="term" value="F:oxidoreductase activity"/>
    <property type="evidence" value="ECO:0007669"/>
    <property type="project" value="UniProtKB-KW"/>
</dbReference>
<name>A0A4P6FK78_9MICO</name>
<keyword evidence="6" id="KW-1185">Reference proteome</keyword>
<evidence type="ECO:0000256" key="3">
    <source>
        <dbReference type="ARBA" id="ARBA00023002"/>
    </source>
</evidence>
<keyword evidence="3" id="KW-0560">Oxidoreductase</keyword>